<name>A0A024TUG7_9STRA</name>
<keyword evidence="1" id="KW-0175">Coiled coil</keyword>
<dbReference type="AlphaFoldDB" id="A0A024TUG7"/>
<dbReference type="EMBL" id="KI913973">
    <property type="protein sequence ID" value="ETV97266.1"/>
    <property type="molecule type" value="Genomic_DNA"/>
</dbReference>
<accession>A0A024TUG7</accession>
<dbReference type="GeneID" id="20086678"/>
<reference evidence="2" key="1">
    <citation type="submission" date="2013-12" db="EMBL/GenBank/DDBJ databases">
        <title>The Genome Sequence of Aphanomyces invadans NJM9701.</title>
        <authorList>
            <consortium name="The Broad Institute Genomics Platform"/>
            <person name="Russ C."/>
            <person name="Tyler B."/>
            <person name="van West P."/>
            <person name="Dieguez-Uribeondo J."/>
            <person name="Young S.K."/>
            <person name="Zeng Q."/>
            <person name="Gargeya S."/>
            <person name="Fitzgerald M."/>
            <person name="Abouelleil A."/>
            <person name="Alvarado L."/>
            <person name="Chapman S.B."/>
            <person name="Gainer-Dewar J."/>
            <person name="Goldberg J."/>
            <person name="Griggs A."/>
            <person name="Gujja S."/>
            <person name="Hansen M."/>
            <person name="Howarth C."/>
            <person name="Imamovic A."/>
            <person name="Ireland A."/>
            <person name="Larimer J."/>
            <person name="McCowan C."/>
            <person name="Murphy C."/>
            <person name="Pearson M."/>
            <person name="Poon T.W."/>
            <person name="Priest M."/>
            <person name="Roberts A."/>
            <person name="Saif S."/>
            <person name="Shea T."/>
            <person name="Sykes S."/>
            <person name="Wortman J."/>
            <person name="Nusbaum C."/>
            <person name="Birren B."/>
        </authorList>
    </citation>
    <scope>NUCLEOTIDE SEQUENCE [LARGE SCALE GENOMIC DNA]</scope>
    <source>
        <strain evidence="2">NJM9701</strain>
    </source>
</reference>
<dbReference type="VEuPathDB" id="FungiDB:H310_09628"/>
<proteinExistence type="predicted"/>
<dbReference type="RefSeq" id="XP_008873974.1">
    <property type="nucleotide sequence ID" value="XM_008875752.1"/>
</dbReference>
<protein>
    <submittedName>
        <fullName evidence="2">Uncharacterized protein</fullName>
    </submittedName>
</protein>
<dbReference type="STRING" id="157072.A0A024TUG7"/>
<dbReference type="eggNOG" id="ENOG502S3GY">
    <property type="taxonomic scope" value="Eukaryota"/>
</dbReference>
<feature type="coiled-coil region" evidence="1">
    <location>
        <begin position="123"/>
        <end position="150"/>
    </location>
</feature>
<evidence type="ECO:0000256" key="1">
    <source>
        <dbReference type="SAM" id="Coils"/>
    </source>
</evidence>
<sequence length="682" mass="77627">MSSCSMHHVMSHELKGLETFVAQGLAKLPTLTADASVKCAHKTCSVYHGTCSGLLREVLDHMAQFSPKHCKLIADIWDVASVNVLLLLKVCQAAVQEKLQVQGDFAQFTRFSQNCSIDQTAQVSTLAATVEALKTELRETKAEMQTMQRRLGRAVFEKERLEKILDRVTSTANGTDTPHQDSEDEDDDMAAEGFLIRHHDILHYQEATPLETVVDDLEKLFGAVEQENSNQLATVSHLDRYIDSNLVSILWKHQAASHRNPFVEKMFCTEAKTTQTDETLTRGDDENQQLELDESLQSPRMRKKILAIPSCIRSLLDSVPKVHKMLNKRTLGHTILTLYIRKLDSERTKPNMTFPLSIREYFMFKFGLKSLTDFHLVELVKSVIYSRRKLENFTALYDTDKSGCNLLWEDARIFLFGRFLNIFPDEALCSYLPEEGVATLLDFLGDVLELDPTVTSLQAVLEIDGPVMLTRDVVVLVWKTHFGYILPEIQTKVEYDLNEHDRDHATSVDMDWVLSYVLYQWSNSELELDGTIRRAFRDVLMATSGSHPSNLLLQMDGFVTAVQQVWPDCNEYDMQHLYMDMMATKRENFRLASERRRKEKLRTVKTNHVAATTVLGIDGVFEEEFVAKIGKLLRGRRVKWGIRTRGQLLWHAAKGVWLGGCGKVVANATFQQNTLKPGTNFV</sequence>
<evidence type="ECO:0000313" key="2">
    <source>
        <dbReference type="EMBL" id="ETV97266.1"/>
    </source>
</evidence>
<organism evidence="2">
    <name type="scientific">Aphanomyces invadans</name>
    <dbReference type="NCBI Taxonomy" id="157072"/>
    <lineage>
        <taxon>Eukaryota</taxon>
        <taxon>Sar</taxon>
        <taxon>Stramenopiles</taxon>
        <taxon>Oomycota</taxon>
        <taxon>Saprolegniomycetes</taxon>
        <taxon>Saprolegniales</taxon>
        <taxon>Verrucalvaceae</taxon>
        <taxon>Aphanomyces</taxon>
    </lineage>
</organism>
<dbReference type="OrthoDB" id="72203at2759"/>
<gene>
    <name evidence="2" type="ORF">H310_09628</name>
</gene>